<sequence length="63" mass="6792">MQKKSTAGNQALYPLVFLILMPLAGACAAMEFGLFDSIPTGAFWGAVLGSICYAAWRLPKRAR</sequence>
<feature type="transmembrane region" description="Helical" evidence="1">
    <location>
        <begin position="41"/>
        <end position="58"/>
    </location>
</feature>
<keyword evidence="1" id="KW-0812">Transmembrane</keyword>
<gene>
    <name evidence="2" type="ORF">SDC9_195684</name>
</gene>
<dbReference type="AlphaFoldDB" id="A0A645IAD3"/>
<reference evidence="2" key="1">
    <citation type="submission" date="2019-08" db="EMBL/GenBank/DDBJ databases">
        <authorList>
            <person name="Kucharzyk K."/>
            <person name="Murdoch R.W."/>
            <person name="Higgins S."/>
            <person name="Loffler F."/>
        </authorList>
    </citation>
    <scope>NUCLEOTIDE SEQUENCE</scope>
</reference>
<proteinExistence type="predicted"/>
<accession>A0A645IAD3</accession>
<name>A0A645IAD3_9ZZZZ</name>
<keyword evidence="1" id="KW-1133">Transmembrane helix</keyword>
<organism evidence="2">
    <name type="scientific">bioreactor metagenome</name>
    <dbReference type="NCBI Taxonomy" id="1076179"/>
    <lineage>
        <taxon>unclassified sequences</taxon>
        <taxon>metagenomes</taxon>
        <taxon>ecological metagenomes</taxon>
    </lineage>
</organism>
<evidence type="ECO:0000313" key="2">
    <source>
        <dbReference type="EMBL" id="MPN48080.1"/>
    </source>
</evidence>
<keyword evidence="1" id="KW-0472">Membrane</keyword>
<dbReference type="EMBL" id="VSSQ01110072">
    <property type="protein sequence ID" value="MPN48080.1"/>
    <property type="molecule type" value="Genomic_DNA"/>
</dbReference>
<evidence type="ECO:0000256" key="1">
    <source>
        <dbReference type="SAM" id="Phobius"/>
    </source>
</evidence>
<feature type="transmembrane region" description="Helical" evidence="1">
    <location>
        <begin position="12"/>
        <end position="35"/>
    </location>
</feature>
<protein>
    <submittedName>
        <fullName evidence="2">Uncharacterized protein</fullName>
    </submittedName>
</protein>
<comment type="caution">
    <text evidence="2">The sequence shown here is derived from an EMBL/GenBank/DDBJ whole genome shotgun (WGS) entry which is preliminary data.</text>
</comment>
<dbReference type="PROSITE" id="PS51257">
    <property type="entry name" value="PROKAR_LIPOPROTEIN"/>
    <property type="match status" value="1"/>
</dbReference>